<dbReference type="Gramene" id="OPUNC07G01560.6">
    <property type="protein sequence ID" value="OPUNC07G01560.6"/>
    <property type="gene ID" value="OPUNC07G01560"/>
</dbReference>
<sequence>MERVRTILTHRYPYPHEHSRLSRFLFSNPGLLLLALLATTLFHLNGQFMDKYSSDISPVYSLWSTFICLYIANYVVERSTGHYHHVGWVGGFYLGRGVILLYNFLMDGVFLALTKLFMVTLMSISTSLLQSYVNRSSSVENIALGNILKFPRKNWQFDVIGDSWADCVNSYFTEMWNVVYEILEHSYVSLAGVVTLLMIRFFFIPTEPCHRRRALLGFLHADAHLTSAVVLMLLAELAIEICICNNPLATSGHLPYPLRSGLYEWYRKPEREHFPDPTGASQSSGTMDL</sequence>
<dbReference type="HOGENOM" id="CLU_964381_0_0_1"/>
<proteinExistence type="predicted"/>
<name>A0A0E0LGK7_ORYPU</name>
<feature type="transmembrane region" description="Helical" evidence="1">
    <location>
        <begin position="82"/>
        <end position="102"/>
    </location>
</feature>
<dbReference type="AlphaFoldDB" id="A0A0E0LGK7"/>
<reference evidence="2" key="2">
    <citation type="submission" date="2018-05" db="EMBL/GenBank/DDBJ databases">
        <title>OpunRS2 (Oryza punctata Reference Sequence Version 2).</title>
        <authorList>
            <person name="Zhang J."/>
            <person name="Kudrna D."/>
            <person name="Lee S."/>
            <person name="Talag J."/>
            <person name="Welchert J."/>
            <person name="Wing R.A."/>
        </authorList>
    </citation>
    <scope>NUCLEOTIDE SEQUENCE [LARGE SCALE GENOMIC DNA]</scope>
</reference>
<dbReference type="PANTHER" id="PTHR34211">
    <property type="entry name" value="CALCINEURIN-LIKE METALLO-PHOSPHOESTERASE SUPERFAMILY PROTEIN"/>
    <property type="match status" value="1"/>
</dbReference>
<dbReference type="Proteomes" id="UP000026962">
    <property type="component" value="Chromosome 7"/>
</dbReference>
<feature type="transmembrane region" description="Helical" evidence="1">
    <location>
        <begin position="56"/>
        <end position="76"/>
    </location>
</feature>
<keyword evidence="3" id="KW-1185">Reference proteome</keyword>
<evidence type="ECO:0000256" key="1">
    <source>
        <dbReference type="SAM" id="Phobius"/>
    </source>
</evidence>
<feature type="transmembrane region" description="Helical" evidence="1">
    <location>
        <begin position="185"/>
        <end position="203"/>
    </location>
</feature>
<keyword evidence="1" id="KW-0472">Membrane</keyword>
<evidence type="ECO:0000313" key="3">
    <source>
        <dbReference type="Proteomes" id="UP000026962"/>
    </source>
</evidence>
<dbReference type="PANTHER" id="PTHR34211:SF3">
    <property type="entry name" value="CALCINEURIN-LIKE METALLO-PHOSPHOESTERASE SUPERFAMILY PROTEIN"/>
    <property type="match status" value="1"/>
</dbReference>
<organism evidence="2">
    <name type="scientific">Oryza punctata</name>
    <name type="common">Red rice</name>
    <dbReference type="NCBI Taxonomy" id="4537"/>
    <lineage>
        <taxon>Eukaryota</taxon>
        <taxon>Viridiplantae</taxon>
        <taxon>Streptophyta</taxon>
        <taxon>Embryophyta</taxon>
        <taxon>Tracheophyta</taxon>
        <taxon>Spermatophyta</taxon>
        <taxon>Magnoliopsida</taxon>
        <taxon>Liliopsida</taxon>
        <taxon>Poales</taxon>
        <taxon>Poaceae</taxon>
        <taxon>BOP clade</taxon>
        <taxon>Oryzoideae</taxon>
        <taxon>Oryzeae</taxon>
        <taxon>Oryzinae</taxon>
        <taxon>Oryza</taxon>
    </lineage>
</organism>
<accession>A0A0E0LGK7</accession>
<keyword evidence="1" id="KW-0812">Transmembrane</keyword>
<dbReference type="eggNOG" id="ENOG502QSAS">
    <property type="taxonomic scope" value="Eukaryota"/>
</dbReference>
<keyword evidence="1" id="KW-1133">Transmembrane helix</keyword>
<dbReference type="STRING" id="4537.A0A0E0LGK7"/>
<evidence type="ECO:0000313" key="2">
    <source>
        <dbReference type="EnsemblPlants" id="OPUNC07G01560.6"/>
    </source>
</evidence>
<dbReference type="EnsemblPlants" id="OPUNC07G01560.6">
    <property type="protein sequence ID" value="OPUNC07G01560.6"/>
    <property type="gene ID" value="OPUNC07G01560"/>
</dbReference>
<protein>
    <submittedName>
        <fullName evidence="2">Uncharacterized protein</fullName>
    </submittedName>
</protein>
<feature type="transmembrane region" description="Helical" evidence="1">
    <location>
        <begin position="24"/>
        <end position="44"/>
    </location>
</feature>
<reference evidence="2" key="1">
    <citation type="submission" date="2015-04" db="UniProtKB">
        <authorList>
            <consortium name="EnsemblPlants"/>
        </authorList>
    </citation>
    <scope>IDENTIFICATION</scope>
</reference>